<dbReference type="EMBL" id="BRXS01000011">
    <property type="protein sequence ID" value="GLC28501.1"/>
    <property type="molecule type" value="Genomic_DNA"/>
</dbReference>
<organism evidence="1 2">
    <name type="scientific">Roseisolibacter agri</name>
    <dbReference type="NCBI Taxonomy" id="2014610"/>
    <lineage>
        <taxon>Bacteria</taxon>
        <taxon>Pseudomonadati</taxon>
        <taxon>Gemmatimonadota</taxon>
        <taxon>Gemmatimonadia</taxon>
        <taxon>Gemmatimonadales</taxon>
        <taxon>Gemmatimonadaceae</taxon>
        <taxon>Roseisolibacter</taxon>
    </lineage>
</organism>
<dbReference type="AlphaFoldDB" id="A0AA37QES0"/>
<gene>
    <name evidence="1" type="ORF">rosag_50140</name>
</gene>
<name>A0AA37QES0_9BACT</name>
<protein>
    <recommendedName>
        <fullName evidence="3">HIRAN domain-containing protein</fullName>
    </recommendedName>
</protein>
<accession>A0AA37QES0</accession>
<evidence type="ECO:0000313" key="1">
    <source>
        <dbReference type="EMBL" id="GLC28501.1"/>
    </source>
</evidence>
<reference evidence="1" key="1">
    <citation type="submission" date="2022-08" db="EMBL/GenBank/DDBJ databases">
        <title>Draft genome sequencing of Roseisolibacter agri AW1220.</title>
        <authorList>
            <person name="Tobiishi Y."/>
            <person name="Tonouchi A."/>
        </authorList>
    </citation>
    <scope>NUCLEOTIDE SEQUENCE</scope>
    <source>
        <strain evidence="1">AW1220</strain>
    </source>
</reference>
<evidence type="ECO:0000313" key="2">
    <source>
        <dbReference type="Proteomes" id="UP001161325"/>
    </source>
</evidence>
<proteinExistence type="predicted"/>
<keyword evidence="2" id="KW-1185">Reference proteome</keyword>
<comment type="caution">
    <text evidence="1">The sequence shown here is derived from an EMBL/GenBank/DDBJ whole genome shotgun (WGS) entry which is preliminary data.</text>
</comment>
<dbReference type="Gene3D" id="3.30.70.2330">
    <property type="match status" value="1"/>
</dbReference>
<evidence type="ECO:0008006" key="3">
    <source>
        <dbReference type="Google" id="ProtNLM"/>
    </source>
</evidence>
<dbReference type="RefSeq" id="WP_284352898.1">
    <property type="nucleotide sequence ID" value="NZ_BRXS01000011.1"/>
</dbReference>
<sequence length="107" mass="11603">MPSAPPYREPFRTAVLGTVFGDRTAVVHRLHAGDRLILVPDPPGADIPAVYVHAPGGDVIGHLSLQIAVWLAPWMLAGGRAGAVVDKVHSDDVESWQRLIIRVELRD</sequence>
<dbReference type="Proteomes" id="UP001161325">
    <property type="component" value="Unassembled WGS sequence"/>
</dbReference>